<evidence type="ECO:0000256" key="1">
    <source>
        <dbReference type="SAM" id="MobiDB-lite"/>
    </source>
</evidence>
<accession>A0A9W4GZU4</accession>
<dbReference type="EMBL" id="CAJVAX010000012">
    <property type="protein sequence ID" value="CAG7632197.1"/>
    <property type="molecule type" value="Genomic_DNA"/>
</dbReference>
<comment type="caution">
    <text evidence="2">The sequence shown here is derived from an EMBL/GenBank/DDBJ whole genome shotgun (WGS) entry which is preliminary data.</text>
</comment>
<feature type="region of interest" description="Disordered" evidence="1">
    <location>
        <begin position="1"/>
        <end position="99"/>
    </location>
</feature>
<feature type="compositionally biased region" description="Basic and acidic residues" evidence="1">
    <location>
        <begin position="1"/>
        <end position="14"/>
    </location>
</feature>
<evidence type="ECO:0000313" key="3">
    <source>
        <dbReference type="Proteomes" id="UP001153328"/>
    </source>
</evidence>
<proteinExistence type="predicted"/>
<reference evidence="2" key="1">
    <citation type="submission" date="2021-06" db="EMBL/GenBank/DDBJ databases">
        <authorList>
            <person name="Arsene-Ploetze F."/>
        </authorList>
    </citation>
    <scope>NUCLEOTIDE SEQUENCE</scope>
    <source>
        <strain evidence="2">SBRY1</strain>
    </source>
</reference>
<evidence type="ECO:0000313" key="2">
    <source>
        <dbReference type="EMBL" id="CAG7632197.1"/>
    </source>
</evidence>
<organism evidence="2 3">
    <name type="scientific">Actinacidiphila bryophytorum</name>
    <dbReference type="NCBI Taxonomy" id="1436133"/>
    <lineage>
        <taxon>Bacteria</taxon>
        <taxon>Bacillati</taxon>
        <taxon>Actinomycetota</taxon>
        <taxon>Actinomycetes</taxon>
        <taxon>Kitasatosporales</taxon>
        <taxon>Streptomycetaceae</taxon>
        <taxon>Actinacidiphila</taxon>
    </lineage>
</organism>
<protein>
    <submittedName>
        <fullName evidence="2">Uncharacterized protein</fullName>
    </submittedName>
</protein>
<gene>
    <name evidence="2" type="ORF">SBRY_20852</name>
</gene>
<keyword evidence="3" id="KW-1185">Reference proteome</keyword>
<name>A0A9W4GZU4_9ACTN</name>
<dbReference type="AlphaFoldDB" id="A0A9W4GZU4"/>
<sequence length="148" mass="16307">MGRRRDLDRGEARAARRRRDPCDGVGRIRIQLEPADRGLPRRPVGIRHPQGRPAAHRGTRLPRPADRPPALCLERPQVGPRHRIHDGGPPRFLGGARLPQHRRPLGRAALLLPGGTGRRARDLGRVLEVPPAPRGLARTLAALSESSE</sequence>
<dbReference type="Proteomes" id="UP001153328">
    <property type="component" value="Unassembled WGS sequence"/>
</dbReference>